<feature type="signal peptide" evidence="1">
    <location>
        <begin position="1"/>
        <end position="32"/>
    </location>
</feature>
<comment type="caution">
    <text evidence="3">The sequence shown here is derived from an EMBL/GenBank/DDBJ whole genome shotgun (WGS) entry which is preliminary data.</text>
</comment>
<evidence type="ECO:0000313" key="3">
    <source>
        <dbReference type="EMBL" id="MEI4278644.1"/>
    </source>
</evidence>
<dbReference type="GO" id="GO:0016787">
    <property type="term" value="F:hydrolase activity"/>
    <property type="evidence" value="ECO:0007669"/>
    <property type="project" value="UniProtKB-KW"/>
</dbReference>
<organism evidence="3 4">
    <name type="scientific">Klenkia terrae</name>
    <dbReference type="NCBI Taxonomy" id="1052259"/>
    <lineage>
        <taxon>Bacteria</taxon>
        <taxon>Bacillati</taxon>
        <taxon>Actinomycetota</taxon>
        <taxon>Actinomycetes</taxon>
        <taxon>Geodermatophilales</taxon>
        <taxon>Geodermatophilaceae</taxon>
        <taxon>Klenkia</taxon>
    </lineage>
</organism>
<proteinExistence type="predicted"/>
<dbReference type="InterPro" id="IPR016047">
    <property type="entry name" value="M23ase_b-sheet_dom"/>
</dbReference>
<sequence>MPATSMTAYGRRPPARRPAALLAALVLGGAVATQVFTPPDTAGGSSFAESQDVAVSFAEGPDAGTDLLAQAQITLEQARLRLEEVAASRRTREELERSAAVMPFLGVVTSAYGSRWGTMHAGMDIAAPMFTQEVAAADGVVLRAGPATGFGLAVYIQHENGDVTVYRHMDSVQVATGDVVSAGDPIALVGNRGQSTGPHLHVELQQGGMNGPRMDPVRWLAERGVSV</sequence>
<dbReference type="InterPro" id="IPR011055">
    <property type="entry name" value="Dup_hybrid_motif"/>
</dbReference>
<dbReference type="Proteomes" id="UP001373496">
    <property type="component" value="Unassembled WGS sequence"/>
</dbReference>
<keyword evidence="1" id="KW-0732">Signal</keyword>
<dbReference type="EMBL" id="JBAPLV010000008">
    <property type="protein sequence ID" value="MEI4278644.1"/>
    <property type="molecule type" value="Genomic_DNA"/>
</dbReference>
<evidence type="ECO:0000259" key="2">
    <source>
        <dbReference type="Pfam" id="PF01551"/>
    </source>
</evidence>
<evidence type="ECO:0000256" key="1">
    <source>
        <dbReference type="SAM" id="SignalP"/>
    </source>
</evidence>
<feature type="chain" id="PRO_5046473547" evidence="1">
    <location>
        <begin position="33"/>
        <end position="227"/>
    </location>
</feature>
<dbReference type="CDD" id="cd12797">
    <property type="entry name" value="M23_peptidase"/>
    <property type="match status" value="1"/>
</dbReference>
<dbReference type="PANTHER" id="PTHR21666">
    <property type="entry name" value="PEPTIDASE-RELATED"/>
    <property type="match status" value="1"/>
</dbReference>
<reference evidence="3 4" key="1">
    <citation type="submission" date="2024-03" db="EMBL/GenBank/DDBJ databases">
        <title>Draft genome sequence of Klenkia terrae.</title>
        <authorList>
            <person name="Duangmal K."/>
            <person name="Chantavorakit T."/>
        </authorList>
    </citation>
    <scope>NUCLEOTIDE SEQUENCE [LARGE SCALE GENOMIC DNA]</scope>
    <source>
        <strain evidence="3 4">JCM 17786</strain>
    </source>
</reference>
<dbReference type="SUPFAM" id="SSF51261">
    <property type="entry name" value="Duplicated hybrid motif"/>
    <property type="match status" value="1"/>
</dbReference>
<dbReference type="Gene3D" id="2.70.70.10">
    <property type="entry name" value="Glucose Permease (Domain IIA)"/>
    <property type="match status" value="1"/>
</dbReference>
<name>A0ABU8E4S7_9ACTN</name>
<keyword evidence="3" id="KW-0378">Hydrolase</keyword>
<dbReference type="EC" id="3.4.24.-" evidence="3"/>
<feature type="domain" description="M23ase beta-sheet core" evidence="2">
    <location>
        <begin position="119"/>
        <end position="210"/>
    </location>
</feature>
<keyword evidence="4" id="KW-1185">Reference proteome</keyword>
<gene>
    <name evidence="3" type="ORF">UXQ13_09220</name>
</gene>
<evidence type="ECO:0000313" key="4">
    <source>
        <dbReference type="Proteomes" id="UP001373496"/>
    </source>
</evidence>
<dbReference type="Pfam" id="PF01551">
    <property type="entry name" value="Peptidase_M23"/>
    <property type="match status" value="1"/>
</dbReference>
<protein>
    <submittedName>
        <fullName evidence="3">M23 family metallopeptidase</fullName>
        <ecNumber evidence="3">3.4.24.-</ecNumber>
    </submittedName>
</protein>
<accession>A0ABU8E4S7</accession>
<dbReference type="InterPro" id="IPR050570">
    <property type="entry name" value="Cell_wall_metabolism_enzyme"/>
</dbReference>
<dbReference type="PANTHER" id="PTHR21666:SF270">
    <property type="entry name" value="MUREIN HYDROLASE ACTIVATOR ENVC"/>
    <property type="match status" value="1"/>
</dbReference>